<evidence type="ECO:0000313" key="6">
    <source>
        <dbReference type="EMBL" id="CAF4748834.1"/>
    </source>
</evidence>
<accession>A0A821LDQ3</accession>
<dbReference type="GO" id="GO:0005874">
    <property type="term" value="C:microtubule"/>
    <property type="evidence" value="ECO:0007669"/>
    <property type="project" value="UniProtKB-KW"/>
</dbReference>
<proteinExistence type="inferred from homology"/>
<dbReference type="SUPFAM" id="SSF52490">
    <property type="entry name" value="Tubulin nucleotide-binding domain-like"/>
    <property type="match status" value="1"/>
</dbReference>
<evidence type="ECO:0000313" key="7">
    <source>
        <dbReference type="EMBL" id="CAF4919596.1"/>
    </source>
</evidence>
<dbReference type="Proteomes" id="UP000681967">
    <property type="component" value="Unassembled WGS sequence"/>
</dbReference>
<gene>
    <name evidence="5" type="ORF">BYL167_LOCUS37046</name>
    <name evidence="7" type="ORF">GIL414_LOCUS52742</name>
    <name evidence="6" type="ORF">OVN521_LOCUS50077</name>
</gene>
<dbReference type="PANTHER" id="PTHR11588">
    <property type="entry name" value="TUBULIN"/>
    <property type="match status" value="1"/>
</dbReference>
<evidence type="ECO:0000256" key="2">
    <source>
        <dbReference type="ARBA" id="ARBA00022701"/>
    </source>
</evidence>
<dbReference type="Proteomes" id="UP000681720">
    <property type="component" value="Unassembled WGS sequence"/>
</dbReference>
<protein>
    <submittedName>
        <fullName evidence="6">Uncharacterized protein</fullName>
    </submittedName>
</protein>
<keyword evidence="2" id="KW-0493">Microtubule</keyword>
<dbReference type="GO" id="GO:0007017">
    <property type="term" value="P:microtubule-based process"/>
    <property type="evidence" value="ECO:0007669"/>
    <property type="project" value="InterPro"/>
</dbReference>
<dbReference type="EMBL" id="CAJOBJ010181396">
    <property type="protein sequence ID" value="CAF4919596.1"/>
    <property type="molecule type" value="Genomic_DNA"/>
</dbReference>
<dbReference type="InterPro" id="IPR036525">
    <property type="entry name" value="Tubulin/FtsZ_GTPase_sf"/>
</dbReference>
<organism evidence="6 8">
    <name type="scientific">Rotaria magnacalcarata</name>
    <dbReference type="NCBI Taxonomy" id="392030"/>
    <lineage>
        <taxon>Eukaryota</taxon>
        <taxon>Metazoa</taxon>
        <taxon>Spiralia</taxon>
        <taxon>Gnathifera</taxon>
        <taxon>Rotifera</taxon>
        <taxon>Eurotatoria</taxon>
        <taxon>Bdelloidea</taxon>
        <taxon>Philodinida</taxon>
        <taxon>Philodinidae</taxon>
        <taxon>Rotaria</taxon>
    </lineage>
</organism>
<feature type="non-terminal residue" evidence="6">
    <location>
        <position position="80"/>
    </location>
</feature>
<evidence type="ECO:0000313" key="8">
    <source>
        <dbReference type="Proteomes" id="UP000663866"/>
    </source>
</evidence>
<comment type="similarity">
    <text evidence="1">Belongs to the tubulin family.</text>
</comment>
<evidence type="ECO:0000256" key="4">
    <source>
        <dbReference type="ARBA" id="ARBA00023134"/>
    </source>
</evidence>
<dbReference type="EMBL" id="CAJOBG010113254">
    <property type="protein sequence ID" value="CAF4748834.1"/>
    <property type="molecule type" value="Genomic_DNA"/>
</dbReference>
<evidence type="ECO:0000256" key="1">
    <source>
        <dbReference type="ARBA" id="ARBA00009636"/>
    </source>
</evidence>
<feature type="non-terminal residue" evidence="6">
    <location>
        <position position="1"/>
    </location>
</feature>
<comment type="caution">
    <text evidence="6">The sequence shown here is derived from an EMBL/GenBank/DDBJ whole genome shotgun (WGS) entry which is preliminary data.</text>
</comment>
<dbReference type="InterPro" id="IPR000217">
    <property type="entry name" value="Tubulin"/>
</dbReference>
<dbReference type="AlphaFoldDB" id="A0A821LDQ3"/>
<name>A0A821LDQ3_9BILA</name>
<evidence type="ECO:0000256" key="3">
    <source>
        <dbReference type="ARBA" id="ARBA00022741"/>
    </source>
</evidence>
<dbReference type="PRINTS" id="PR01161">
    <property type="entry name" value="TUBULIN"/>
</dbReference>
<keyword evidence="4" id="KW-0342">GTP-binding</keyword>
<sequence length="80" mass="8915">VFPSPKLSTTITEPYNTVLNTHCGLEFADCVFIVDNEALWHICTNLLDIKRANFVNTNRLISQVISNITAGSRFQDGNTT</sequence>
<keyword evidence="8" id="KW-1185">Reference proteome</keyword>
<dbReference type="GO" id="GO:0005525">
    <property type="term" value="F:GTP binding"/>
    <property type="evidence" value="ECO:0007669"/>
    <property type="project" value="UniProtKB-KW"/>
</dbReference>
<dbReference type="EMBL" id="CAJOBH010082662">
    <property type="protein sequence ID" value="CAF4524441.1"/>
    <property type="molecule type" value="Genomic_DNA"/>
</dbReference>
<reference evidence="6" key="1">
    <citation type="submission" date="2021-02" db="EMBL/GenBank/DDBJ databases">
        <authorList>
            <person name="Nowell W R."/>
        </authorList>
    </citation>
    <scope>NUCLEOTIDE SEQUENCE</scope>
</reference>
<evidence type="ECO:0000313" key="5">
    <source>
        <dbReference type="EMBL" id="CAF4524441.1"/>
    </source>
</evidence>
<keyword evidence="3" id="KW-0547">Nucleotide-binding</keyword>
<dbReference type="Proteomes" id="UP000663866">
    <property type="component" value="Unassembled WGS sequence"/>
</dbReference>
<dbReference type="Gene3D" id="3.40.50.1440">
    <property type="entry name" value="Tubulin/FtsZ, GTPase domain"/>
    <property type="match status" value="1"/>
</dbReference>